<protein>
    <recommendedName>
        <fullName evidence="3">ethanolamine kinase</fullName>
        <ecNumber evidence="3">2.7.1.82</ecNumber>
    </recommendedName>
</protein>
<dbReference type="PANTHER" id="PTHR22603:SF66">
    <property type="entry name" value="ETHANOLAMINE KINASE"/>
    <property type="match status" value="1"/>
</dbReference>
<dbReference type="Gene3D" id="3.90.1200.10">
    <property type="match status" value="1"/>
</dbReference>
<evidence type="ECO:0000256" key="3">
    <source>
        <dbReference type="ARBA" id="ARBA00038874"/>
    </source>
</evidence>
<sequence>MNSSELFPLKSDNKKQVDFLISLLKLNTPKENIHLKQLTGGITNAVFFLETTDKKYIVRVYGNNTEEIIDRKLEQEHMSTINLVSIYATFGNGMVVSYIEGKTIDLSMMSDHLMSPRIARAVARFHKATFFSNDCNTDNHDNEIFSNIKKFLIGLKPDYVDKKTGQKIDIKHLEETFVKLQKELPEKMQGSKICLCHNDILSANVLYDGENEVNLCDYEYSCYTWPEFDIANHFFEYCGFQCDLKRFPSENHQRMFISNYLSELYGVSNNEIQNNEKYRNDIDEWLIKISLLVKLSDFFWGTWAYFQAINSEVDFPYFEYAQTRIKLMEYHLPLTEGDPMLNEPLVSLN</sequence>
<keyword evidence="4" id="KW-0418">Kinase</keyword>
<dbReference type="PANTHER" id="PTHR22603">
    <property type="entry name" value="CHOLINE/ETHANOALAMINE KINASE"/>
    <property type="match status" value="1"/>
</dbReference>
<comment type="similarity">
    <text evidence="2">Belongs to the choline/ethanolamine kinase family.</text>
</comment>
<dbReference type="Pfam" id="PF01633">
    <property type="entry name" value="Choline_kinase"/>
    <property type="match status" value="1"/>
</dbReference>
<evidence type="ECO:0000256" key="1">
    <source>
        <dbReference type="ARBA" id="ARBA00037883"/>
    </source>
</evidence>
<comment type="caution">
    <text evidence="4">The sequence shown here is derived from an EMBL/GenBank/DDBJ whole genome shotgun (WGS) entry which is preliminary data.</text>
</comment>
<dbReference type="EC" id="2.7.1.82" evidence="3"/>
<dbReference type="EMBL" id="JAPFFF010000003">
    <property type="protein sequence ID" value="KAK8895134.1"/>
    <property type="molecule type" value="Genomic_DNA"/>
</dbReference>
<dbReference type="Gene3D" id="3.30.200.20">
    <property type="entry name" value="Phosphorylase Kinase, domain 1"/>
    <property type="match status" value="1"/>
</dbReference>
<evidence type="ECO:0000256" key="2">
    <source>
        <dbReference type="ARBA" id="ARBA00038211"/>
    </source>
</evidence>
<dbReference type="GO" id="GO:0016301">
    <property type="term" value="F:kinase activity"/>
    <property type="evidence" value="ECO:0007669"/>
    <property type="project" value="UniProtKB-KW"/>
</dbReference>
<keyword evidence="5" id="KW-1185">Reference proteome</keyword>
<evidence type="ECO:0000313" key="4">
    <source>
        <dbReference type="EMBL" id="KAK8895134.1"/>
    </source>
</evidence>
<dbReference type="InterPro" id="IPR011009">
    <property type="entry name" value="Kinase-like_dom_sf"/>
</dbReference>
<gene>
    <name evidence="4" type="ORF">M9Y10_023576</name>
</gene>
<name>A0ABR2KVI5_9EUKA</name>
<dbReference type="Proteomes" id="UP001470230">
    <property type="component" value="Unassembled WGS sequence"/>
</dbReference>
<proteinExistence type="inferred from homology"/>
<comment type="pathway">
    <text evidence="1">Phospholipid metabolism; phosphatidylethanolamine biosynthesis; phosphatidylethanolamine from ethanolamine: step 1/3.</text>
</comment>
<keyword evidence="4" id="KW-0808">Transferase</keyword>
<evidence type="ECO:0000313" key="5">
    <source>
        <dbReference type="Proteomes" id="UP001470230"/>
    </source>
</evidence>
<organism evidence="4 5">
    <name type="scientific">Tritrichomonas musculus</name>
    <dbReference type="NCBI Taxonomy" id="1915356"/>
    <lineage>
        <taxon>Eukaryota</taxon>
        <taxon>Metamonada</taxon>
        <taxon>Parabasalia</taxon>
        <taxon>Tritrichomonadida</taxon>
        <taxon>Tritrichomonadidae</taxon>
        <taxon>Tritrichomonas</taxon>
    </lineage>
</organism>
<reference evidence="4 5" key="1">
    <citation type="submission" date="2024-04" db="EMBL/GenBank/DDBJ databases">
        <title>Tritrichomonas musculus Genome.</title>
        <authorList>
            <person name="Alves-Ferreira E."/>
            <person name="Grigg M."/>
            <person name="Lorenzi H."/>
            <person name="Galac M."/>
        </authorList>
    </citation>
    <scope>NUCLEOTIDE SEQUENCE [LARGE SCALE GENOMIC DNA]</scope>
    <source>
        <strain evidence="4 5">EAF2021</strain>
    </source>
</reference>
<dbReference type="SUPFAM" id="SSF56112">
    <property type="entry name" value="Protein kinase-like (PK-like)"/>
    <property type="match status" value="1"/>
</dbReference>
<accession>A0ABR2KVI5</accession>